<evidence type="ECO:0000256" key="1">
    <source>
        <dbReference type="SAM" id="Phobius"/>
    </source>
</evidence>
<dbReference type="EMBL" id="QYUQ01000002">
    <property type="protein sequence ID" value="RJG02442.1"/>
    <property type="molecule type" value="Genomic_DNA"/>
</dbReference>
<keyword evidence="1" id="KW-0472">Membrane</keyword>
<dbReference type="Proteomes" id="UP000266327">
    <property type="component" value="Unassembled WGS sequence"/>
</dbReference>
<name>A0A3A3G7B2_9BURK</name>
<proteinExistence type="predicted"/>
<evidence type="ECO:0000313" key="2">
    <source>
        <dbReference type="EMBL" id="RJG02442.1"/>
    </source>
</evidence>
<keyword evidence="1" id="KW-1133">Transmembrane helix</keyword>
<keyword evidence="1" id="KW-0812">Transmembrane</keyword>
<reference evidence="3" key="1">
    <citation type="submission" date="2018-09" db="EMBL/GenBank/DDBJ databases">
        <authorList>
            <person name="Zhu H."/>
        </authorList>
    </citation>
    <scope>NUCLEOTIDE SEQUENCE [LARGE SCALE GENOMIC DNA]</scope>
    <source>
        <strain evidence="3">K1S02-23</strain>
    </source>
</reference>
<feature type="transmembrane region" description="Helical" evidence="1">
    <location>
        <begin position="65"/>
        <end position="83"/>
    </location>
</feature>
<evidence type="ECO:0000313" key="3">
    <source>
        <dbReference type="Proteomes" id="UP000266327"/>
    </source>
</evidence>
<dbReference type="RefSeq" id="WP_119785943.1">
    <property type="nucleotide sequence ID" value="NZ_QYUQ01000002.1"/>
</dbReference>
<dbReference type="AlphaFoldDB" id="A0A3A3G7B2"/>
<comment type="caution">
    <text evidence="2">The sequence shown here is derived from an EMBL/GenBank/DDBJ whole genome shotgun (WGS) entry which is preliminary data.</text>
</comment>
<keyword evidence="3" id="KW-1185">Reference proteome</keyword>
<organism evidence="2 3">
    <name type="scientific">Noviherbaspirillum sedimenti</name>
    <dbReference type="NCBI Taxonomy" id="2320865"/>
    <lineage>
        <taxon>Bacteria</taxon>
        <taxon>Pseudomonadati</taxon>
        <taxon>Pseudomonadota</taxon>
        <taxon>Betaproteobacteria</taxon>
        <taxon>Burkholderiales</taxon>
        <taxon>Oxalobacteraceae</taxon>
        <taxon>Noviherbaspirillum</taxon>
    </lineage>
</organism>
<gene>
    <name evidence="2" type="ORF">D3878_13355</name>
</gene>
<sequence length="84" mass="9479">MANAADLQAQVRSSVAVALKGEVMNNRQYEPQRKAMMENQWAKPLDGKRHFALQLIVRRSRRRNLVRIVVAGIAVMAMLASLYA</sequence>
<accession>A0A3A3G7B2</accession>
<protein>
    <submittedName>
        <fullName evidence="2">Uncharacterized protein</fullName>
    </submittedName>
</protein>